<feature type="active site" description="Charge relay system" evidence="9">
    <location>
        <position position="386"/>
    </location>
</feature>
<evidence type="ECO:0000256" key="4">
    <source>
        <dbReference type="ARBA" id="ARBA00022525"/>
    </source>
</evidence>
<feature type="active site" description="Charge relay system" evidence="9">
    <location>
        <position position="199"/>
    </location>
</feature>
<keyword evidence="8" id="KW-0106">Calcium</keyword>
<dbReference type="PROSITE" id="PS00138">
    <property type="entry name" value="SUBTILASE_SER"/>
    <property type="match status" value="1"/>
</dbReference>
<sequence>MRTRNSFVVLIIAFVLILGIGLYRIVPNRDDDQPQQYRMTKTDTENEPQKYLDLNHLYTNESRTRKLNEDKEVHIIHHNKKDKSHYYEHDVAVKFKEVPDEKHLNEISKINDGEFIKKLGPIYVFRSKSLETPDLLNYFRKNESIEYAEPNFILLQNNVDPPNDTFYKERYQWNFRAIRAEDGWNTSKGHRNITIAVVDTGVDLDHPDLKKKLIRGYNAIKDNGDANDENGHGTHVAGVIASQTNNREGVAGLNWYGKIMPIKVLGTDGFGYTFDIAKGIIWATDHGADVINLSLGNYQPSVLLEEAVRYAYDKGVVLIAAAGNDSTDQPSFPAAYKEVLSVSALSYTGDLAFFSNYGNYIDVTAPGLDIPSTYFQEQYASLSGTSMASPHVAGLAGLIRATNPELSNKEVMEVIKRSAYDIGKRGKDSYYGYGLIDVDEALKMANNL</sequence>
<dbReference type="InterPro" id="IPR034084">
    <property type="entry name" value="Thermitase-like_dom"/>
</dbReference>
<evidence type="ECO:0000256" key="2">
    <source>
        <dbReference type="ARBA" id="ARBA00004613"/>
    </source>
</evidence>
<dbReference type="InterPro" id="IPR050131">
    <property type="entry name" value="Peptidase_S8_subtilisin-like"/>
</dbReference>
<dbReference type="EMBL" id="JAXOFX010000005">
    <property type="protein sequence ID" value="MDZ5472047.1"/>
    <property type="molecule type" value="Genomic_DNA"/>
</dbReference>
<dbReference type="SUPFAM" id="SSF52743">
    <property type="entry name" value="Subtilisin-like"/>
    <property type="match status" value="1"/>
</dbReference>
<protein>
    <submittedName>
        <fullName evidence="13">S8 family peptidase</fullName>
        <ecNumber evidence="13">3.4.-.-</ecNumber>
    </submittedName>
</protein>
<dbReference type="Pfam" id="PF00082">
    <property type="entry name" value="Peptidase_S8"/>
    <property type="match status" value="1"/>
</dbReference>
<dbReference type="PROSITE" id="PS00137">
    <property type="entry name" value="SUBTILASE_HIS"/>
    <property type="match status" value="1"/>
</dbReference>
<gene>
    <name evidence="13" type="ORF">SM124_09840</name>
</gene>
<evidence type="ECO:0000256" key="3">
    <source>
        <dbReference type="ARBA" id="ARBA00011073"/>
    </source>
</evidence>
<comment type="subcellular location">
    <subcellularLocation>
        <location evidence="2">Secreted</location>
    </subcellularLocation>
</comment>
<dbReference type="InterPro" id="IPR023827">
    <property type="entry name" value="Peptidase_S8_Asp-AS"/>
</dbReference>
<evidence type="ECO:0000256" key="9">
    <source>
        <dbReference type="PROSITE-ProRule" id="PRU01240"/>
    </source>
</evidence>
<comment type="cofactor">
    <cofactor evidence="1">
        <name>Ca(2+)</name>
        <dbReference type="ChEBI" id="CHEBI:29108"/>
    </cofactor>
</comment>
<evidence type="ECO:0000256" key="6">
    <source>
        <dbReference type="ARBA" id="ARBA00022801"/>
    </source>
</evidence>
<dbReference type="InterPro" id="IPR015500">
    <property type="entry name" value="Peptidase_S8_subtilisin-rel"/>
</dbReference>
<reference evidence="13 14" key="1">
    <citation type="submission" date="2023-11" db="EMBL/GenBank/DDBJ databases">
        <title>Bacillus jintuensis, isolated from a mudflat on the Beibu Gulf coast.</title>
        <authorList>
            <person name="Li M."/>
        </authorList>
    </citation>
    <scope>NUCLEOTIDE SEQUENCE [LARGE SCALE GENOMIC DNA]</scope>
    <source>
        <strain evidence="13 14">31A1R</strain>
    </source>
</reference>
<dbReference type="PRINTS" id="PR00723">
    <property type="entry name" value="SUBTILISIN"/>
</dbReference>
<feature type="transmembrane region" description="Helical" evidence="11">
    <location>
        <begin position="7"/>
        <end position="26"/>
    </location>
</feature>
<dbReference type="Proteomes" id="UP001290455">
    <property type="component" value="Unassembled WGS sequence"/>
</dbReference>
<keyword evidence="4" id="KW-0964">Secreted</keyword>
<accession>A0ABU5IY48</accession>
<keyword evidence="5 9" id="KW-0645">Protease</keyword>
<comment type="caution">
    <text evidence="13">The sequence shown here is derived from an EMBL/GenBank/DDBJ whole genome shotgun (WGS) entry which is preliminary data.</text>
</comment>
<keyword evidence="11" id="KW-1133">Transmembrane helix</keyword>
<dbReference type="InterPro" id="IPR000209">
    <property type="entry name" value="Peptidase_S8/S53_dom"/>
</dbReference>
<keyword evidence="6 9" id="KW-0378">Hydrolase</keyword>
<keyword evidence="7 9" id="KW-0720">Serine protease</keyword>
<dbReference type="InterPro" id="IPR022398">
    <property type="entry name" value="Peptidase_S8_His-AS"/>
</dbReference>
<keyword evidence="11" id="KW-0812">Transmembrane</keyword>
<evidence type="ECO:0000256" key="7">
    <source>
        <dbReference type="ARBA" id="ARBA00022825"/>
    </source>
</evidence>
<evidence type="ECO:0000256" key="8">
    <source>
        <dbReference type="ARBA" id="ARBA00022837"/>
    </source>
</evidence>
<feature type="domain" description="Peptidase S8/S53" evidence="12">
    <location>
        <begin position="191"/>
        <end position="434"/>
    </location>
</feature>
<proteinExistence type="inferred from homology"/>
<keyword evidence="11" id="KW-0472">Membrane</keyword>
<dbReference type="CDD" id="cd07484">
    <property type="entry name" value="Peptidases_S8_Thermitase_like"/>
    <property type="match status" value="1"/>
</dbReference>
<dbReference type="EC" id="3.4.-.-" evidence="13"/>
<dbReference type="PANTHER" id="PTHR43806">
    <property type="entry name" value="PEPTIDASE S8"/>
    <property type="match status" value="1"/>
</dbReference>
<name>A0ABU5IY48_9BACI</name>
<dbReference type="InterPro" id="IPR036852">
    <property type="entry name" value="Peptidase_S8/S53_dom_sf"/>
</dbReference>
<dbReference type="PROSITE" id="PS00136">
    <property type="entry name" value="SUBTILASE_ASP"/>
    <property type="match status" value="1"/>
</dbReference>
<organism evidence="13 14">
    <name type="scientific">Robertmurraya mangrovi</name>
    <dbReference type="NCBI Taxonomy" id="3098077"/>
    <lineage>
        <taxon>Bacteria</taxon>
        <taxon>Bacillati</taxon>
        <taxon>Bacillota</taxon>
        <taxon>Bacilli</taxon>
        <taxon>Bacillales</taxon>
        <taxon>Bacillaceae</taxon>
        <taxon>Robertmurraya</taxon>
    </lineage>
</organism>
<evidence type="ECO:0000259" key="12">
    <source>
        <dbReference type="Pfam" id="PF00082"/>
    </source>
</evidence>
<evidence type="ECO:0000256" key="5">
    <source>
        <dbReference type="ARBA" id="ARBA00022670"/>
    </source>
</evidence>
<evidence type="ECO:0000256" key="10">
    <source>
        <dbReference type="RuleBase" id="RU003355"/>
    </source>
</evidence>
<keyword evidence="14" id="KW-1185">Reference proteome</keyword>
<evidence type="ECO:0000313" key="13">
    <source>
        <dbReference type="EMBL" id="MDZ5472047.1"/>
    </source>
</evidence>
<evidence type="ECO:0000313" key="14">
    <source>
        <dbReference type="Proteomes" id="UP001290455"/>
    </source>
</evidence>
<dbReference type="RefSeq" id="WP_322446350.1">
    <property type="nucleotide sequence ID" value="NZ_JAXOFX010000005.1"/>
</dbReference>
<dbReference type="PANTHER" id="PTHR43806:SF11">
    <property type="entry name" value="CEREVISIN-RELATED"/>
    <property type="match status" value="1"/>
</dbReference>
<dbReference type="InterPro" id="IPR023828">
    <property type="entry name" value="Peptidase_S8_Ser-AS"/>
</dbReference>
<evidence type="ECO:0000256" key="11">
    <source>
        <dbReference type="SAM" id="Phobius"/>
    </source>
</evidence>
<feature type="active site" description="Charge relay system" evidence="9">
    <location>
        <position position="232"/>
    </location>
</feature>
<comment type="similarity">
    <text evidence="3 9 10">Belongs to the peptidase S8 family.</text>
</comment>
<dbReference type="Gene3D" id="3.40.50.200">
    <property type="entry name" value="Peptidase S8/S53 domain"/>
    <property type="match status" value="1"/>
</dbReference>
<dbReference type="GO" id="GO:0016787">
    <property type="term" value="F:hydrolase activity"/>
    <property type="evidence" value="ECO:0007669"/>
    <property type="project" value="UniProtKB-KW"/>
</dbReference>
<evidence type="ECO:0000256" key="1">
    <source>
        <dbReference type="ARBA" id="ARBA00001913"/>
    </source>
</evidence>
<dbReference type="PROSITE" id="PS51892">
    <property type="entry name" value="SUBTILASE"/>
    <property type="match status" value="1"/>
</dbReference>